<keyword evidence="2" id="KW-0479">Metal-binding</keyword>
<gene>
    <name evidence="7" type="ORF">JOF53_007159</name>
</gene>
<proteinExistence type="predicted"/>
<sequence length="138" mass="13954">MSTPLPRRAVLCGLAALAVPTAACEGEKPPRTPGTGTAKPGTELARLSALPAVGGALVDTGGNGILLMVRTADGAVRAFDPRCPHKGNKVSQPVNGVIDCPAHGSAFDGQTGELRKGPAKTGLTQVAVRVEGERIVLV</sequence>
<protein>
    <submittedName>
        <fullName evidence="7">Nitrite reductase/ring-hydroxylating ferredoxin subunit</fullName>
    </submittedName>
</protein>
<dbReference type="RefSeq" id="WP_086787514.1">
    <property type="nucleotide sequence ID" value="NZ_JAGIOO010000001.1"/>
</dbReference>
<evidence type="ECO:0000256" key="5">
    <source>
        <dbReference type="SAM" id="SignalP"/>
    </source>
</evidence>
<dbReference type="InterPro" id="IPR036922">
    <property type="entry name" value="Rieske_2Fe-2S_sf"/>
</dbReference>
<evidence type="ECO:0000256" key="2">
    <source>
        <dbReference type="ARBA" id="ARBA00022723"/>
    </source>
</evidence>
<keyword evidence="1" id="KW-0001">2Fe-2S</keyword>
<dbReference type="CDD" id="cd03467">
    <property type="entry name" value="Rieske"/>
    <property type="match status" value="1"/>
</dbReference>
<reference evidence="7 8" key="1">
    <citation type="submission" date="2021-03" db="EMBL/GenBank/DDBJ databases">
        <title>Sequencing the genomes of 1000 actinobacteria strains.</title>
        <authorList>
            <person name="Klenk H.-P."/>
        </authorList>
    </citation>
    <scope>NUCLEOTIDE SEQUENCE [LARGE SCALE GENOMIC DNA]</scope>
    <source>
        <strain evidence="7 8">DSM 44580</strain>
    </source>
</reference>
<dbReference type="EMBL" id="JAGIOO010000001">
    <property type="protein sequence ID" value="MBP2478287.1"/>
    <property type="molecule type" value="Genomic_DNA"/>
</dbReference>
<evidence type="ECO:0000256" key="3">
    <source>
        <dbReference type="ARBA" id="ARBA00023004"/>
    </source>
</evidence>
<dbReference type="Pfam" id="PF00355">
    <property type="entry name" value="Rieske"/>
    <property type="match status" value="1"/>
</dbReference>
<keyword evidence="3" id="KW-0408">Iron</keyword>
<keyword evidence="8" id="KW-1185">Reference proteome</keyword>
<feature type="signal peptide" evidence="5">
    <location>
        <begin position="1"/>
        <end position="23"/>
    </location>
</feature>
<evidence type="ECO:0000313" key="8">
    <source>
        <dbReference type="Proteomes" id="UP001519363"/>
    </source>
</evidence>
<dbReference type="PROSITE" id="PS51296">
    <property type="entry name" value="RIESKE"/>
    <property type="match status" value="1"/>
</dbReference>
<dbReference type="Gene3D" id="2.102.10.10">
    <property type="entry name" value="Rieske [2Fe-2S] iron-sulphur domain"/>
    <property type="match status" value="1"/>
</dbReference>
<evidence type="ECO:0000313" key="7">
    <source>
        <dbReference type="EMBL" id="MBP2478287.1"/>
    </source>
</evidence>
<evidence type="ECO:0000259" key="6">
    <source>
        <dbReference type="PROSITE" id="PS51296"/>
    </source>
</evidence>
<keyword evidence="4" id="KW-0411">Iron-sulfur</keyword>
<comment type="caution">
    <text evidence="7">The sequence shown here is derived from an EMBL/GenBank/DDBJ whole genome shotgun (WGS) entry which is preliminary data.</text>
</comment>
<accession>A0ABS5APG3</accession>
<dbReference type="Proteomes" id="UP001519363">
    <property type="component" value="Unassembled WGS sequence"/>
</dbReference>
<feature type="chain" id="PRO_5047133166" evidence="5">
    <location>
        <begin position="24"/>
        <end position="138"/>
    </location>
</feature>
<feature type="domain" description="Rieske" evidence="6">
    <location>
        <begin position="42"/>
        <end position="137"/>
    </location>
</feature>
<organism evidence="7 8">
    <name type="scientific">Crossiella equi</name>
    <dbReference type="NCBI Taxonomy" id="130796"/>
    <lineage>
        <taxon>Bacteria</taxon>
        <taxon>Bacillati</taxon>
        <taxon>Actinomycetota</taxon>
        <taxon>Actinomycetes</taxon>
        <taxon>Pseudonocardiales</taxon>
        <taxon>Pseudonocardiaceae</taxon>
        <taxon>Crossiella</taxon>
    </lineage>
</organism>
<name>A0ABS5APG3_9PSEU</name>
<dbReference type="InterPro" id="IPR017941">
    <property type="entry name" value="Rieske_2Fe-2S"/>
</dbReference>
<evidence type="ECO:0000256" key="4">
    <source>
        <dbReference type="ARBA" id="ARBA00023014"/>
    </source>
</evidence>
<evidence type="ECO:0000256" key="1">
    <source>
        <dbReference type="ARBA" id="ARBA00022714"/>
    </source>
</evidence>
<keyword evidence="5" id="KW-0732">Signal</keyword>
<dbReference type="SUPFAM" id="SSF50022">
    <property type="entry name" value="ISP domain"/>
    <property type="match status" value="1"/>
</dbReference>